<comment type="subcellular location">
    <subcellularLocation>
        <location evidence="1 11">Plastid</location>
        <location evidence="1 11">Chloroplast</location>
    </subcellularLocation>
</comment>
<keyword evidence="3 11" id="KW-0444">Lipid biosynthesis</keyword>
<dbReference type="Pfam" id="PF20791">
    <property type="entry name" value="Acyl-ACP_TE_C"/>
    <property type="match status" value="1"/>
</dbReference>
<evidence type="ECO:0000256" key="8">
    <source>
        <dbReference type="ARBA" id="ARBA00022946"/>
    </source>
</evidence>
<evidence type="ECO:0000256" key="7">
    <source>
        <dbReference type="ARBA" id="ARBA00022832"/>
    </source>
</evidence>
<evidence type="ECO:0000256" key="10">
    <source>
        <dbReference type="ARBA" id="ARBA00023160"/>
    </source>
</evidence>
<keyword evidence="10 11" id="KW-0275">Fatty acid biosynthesis</keyword>
<dbReference type="InterPro" id="IPR049427">
    <property type="entry name" value="Acyl-ACP_TE_C"/>
</dbReference>
<dbReference type="SUPFAM" id="SSF54637">
    <property type="entry name" value="Thioesterase/thiol ester dehydrase-isomerase"/>
    <property type="match status" value="1"/>
</dbReference>
<evidence type="ECO:0000256" key="2">
    <source>
        <dbReference type="ARBA" id="ARBA00006500"/>
    </source>
</evidence>
<evidence type="ECO:0000256" key="11">
    <source>
        <dbReference type="RuleBase" id="RU363096"/>
    </source>
</evidence>
<dbReference type="EC" id="3.1.2.-" evidence="11"/>
<reference evidence="14" key="1">
    <citation type="submission" date="2023-07" db="EMBL/GenBank/DDBJ databases">
        <title>draft genome sequence of fig (Ficus carica).</title>
        <authorList>
            <person name="Takahashi T."/>
            <person name="Nishimura K."/>
        </authorList>
    </citation>
    <scope>NUCLEOTIDE SEQUENCE</scope>
</reference>
<evidence type="ECO:0000256" key="4">
    <source>
        <dbReference type="ARBA" id="ARBA00022528"/>
    </source>
</evidence>
<dbReference type="PANTHER" id="PTHR31727">
    <property type="entry name" value="OLEOYL-ACYL CARRIER PROTEIN THIOESTERASE 1, CHLOROPLASTIC"/>
    <property type="match status" value="1"/>
</dbReference>
<evidence type="ECO:0000256" key="5">
    <source>
        <dbReference type="ARBA" id="ARBA00022640"/>
    </source>
</evidence>
<evidence type="ECO:0000313" key="14">
    <source>
        <dbReference type="EMBL" id="GMN37284.1"/>
    </source>
</evidence>
<accession>A0AA88DFX6</accession>
<evidence type="ECO:0000259" key="12">
    <source>
        <dbReference type="Pfam" id="PF01643"/>
    </source>
</evidence>
<keyword evidence="4 11" id="KW-0150">Chloroplast</keyword>
<evidence type="ECO:0000313" key="15">
    <source>
        <dbReference type="Proteomes" id="UP001187192"/>
    </source>
</evidence>
<dbReference type="GO" id="GO:0016297">
    <property type="term" value="F:fatty acyl-[ACP] hydrolase activity"/>
    <property type="evidence" value="ECO:0007669"/>
    <property type="project" value="InterPro"/>
</dbReference>
<evidence type="ECO:0000256" key="3">
    <source>
        <dbReference type="ARBA" id="ARBA00022516"/>
    </source>
</evidence>
<comment type="function">
    <text evidence="11">Plays an essential role in chain termination during de novo fatty acid synthesis.</text>
</comment>
<dbReference type="AlphaFoldDB" id="A0AA88DFX6"/>
<gene>
    <name evidence="14" type="ORF">TIFTF001_006688</name>
</gene>
<dbReference type="GO" id="GO:0009507">
    <property type="term" value="C:chloroplast"/>
    <property type="evidence" value="ECO:0007669"/>
    <property type="project" value="UniProtKB-SubCell"/>
</dbReference>
<protein>
    <recommendedName>
        <fullName evidence="11">Acyl-[acyl-carrier-protein] hydrolase</fullName>
        <ecNumber evidence="11">3.1.2.-</ecNumber>
    </recommendedName>
</protein>
<dbReference type="InterPro" id="IPR002864">
    <property type="entry name" value="Acyl-ACP_thioesterase_NHD"/>
</dbReference>
<evidence type="ECO:0000259" key="13">
    <source>
        <dbReference type="Pfam" id="PF20791"/>
    </source>
</evidence>
<sequence length="247" mass="28108">MELHLAAPRSLILNKKDICLCPRISNSGDKQNLDHTNRLKFKASVAADHLINSKGIELYIESTLNHLKSAGIAMEGFGSTMEMSRRNLIWVAYRMQIVVDDHPSWGDVVQVETWTCASGKNEIRRDWLVRDYTSTGKTLLRAVSLNGPIWMSINMLIMSNILIRFSSSKVNNKSAPDSVMETHKLRAMRLEFRKECEKKSSLQSLGALASKTDDGVLELDHTLRLVENESEILRARPVWMPRKFVIR</sequence>
<keyword evidence="9 11" id="KW-0443">Lipid metabolism</keyword>
<dbReference type="PANTHER" id="PTHR31727:SF2">
    <property type="entry name" value="PALMITOYL-ACYL CARRIER PROTEIN THIOESTERASE, CHLOROPLASTIC"/>
    <property type="match status" value="1"/>
</dbReference>
<evidence type="ECO:0000256" key="6">
    <source>
        <dbReference type="ARBA" id="ARBA00022801"/>
    </source>
</evidence>
<dbReference type="Proteomes" id="UP001187192">
    <property type="component" value="Unassembled WGS sequence"/>
</dbReference>
<dbReference type="Gene3D" id="3.10.129.10">
    <property type="entry name" value="Hotdog Thioesterase"/>
    <property type="match status" value="2"/>
</dbReference>
<comment type="similarity">
    <text evidence="2 11">Belongs to the acyl-ACP thioesterase family.</text>
</comment>
<comment type="caution">
    <text evidence="14">The sequence shown here is derived from an EMBL/GenBank/DDBJ whole genome shotgun (WGS) entry which is preliminary data.</text>
</comment>
<proteinExistence type="inferred from homology"/>
<feature type="domain" description="Acyl-ACP thioesterase-like C-terminal" evidence="13">
    <location>
        <begin position="174"/>
        <end position="239"/>
    </location>
</feature>
<dbReference type="InterPro" id="IPR045023">
    <property type="entry name" value="FATA/B"/>
</dbReference>
<keyword evidence="15" id="KW-1185">Reference proteome</keyword>
<dbReference type="EMBL" id="BTGU01000006">
    <property type="protein sequence ID" value="GMN37284.1"/>
    <property type="molecule type" value="Genomic_DNA"/>
</dbReference>
<keyword evidence="5 11" id="KW-0934">Plastid</keyword>
<keyword evidence="8" id="KW-0809">Transit peptide</keyword>
<evidence type="ECO:0000256" key="9">
    <source>
        <dbReference type="ARBA" id="ARBA00023098"/>
    </source>
</evidence>
<feature type="domain" description="Acyl-ACP thioesterase N-terminal hotdog" evidence="12">
    <location>
        <begin position="59"/>
        <end position="144"/>
    </location>
</feature>
<name>A0AA88DFX6_FICCA</name>
<keyword evidence="6 11" id="KW-0378">Hydrolase</keyword>
<dbReference type="Pfam" id="PF01643">
    <property type="entry name" value="Acyl-ACP_TE"/>
    <property type="match status" value="1"/>
</dbReference>
<keyword evidence="7 11" id="KW-0276">Fatty acid metabolism</keyword>
<dbReference type="InterPro" id="IPR029069">
    <property type="entry name" value="HotDog_dom_sf"/>
</dbReference>
<organism evidence="14 15">
    <name type="scientific">Ficus carica</name>
    <name type="common">Common fig</name>
    <dbReference type="NCBI Taxonomy" id="3494"/>
    <lineage>
        <taxon>Eukaryota</taxon>
        <taxon>Viridiplantae</taxon>
        <taxon>Streptophyta</taxon>
        <taxon>Embryophyta</taxon>
        <taxon>Tracheophyta</taxon>
        <taxon>Spermatophyta</taxon>
        <taxon>Magnoliopsida</taxon>
        <taxon>eudicotyledons</taxon>
        <taxon>Gunneridae</taxon>
        <taxon>Pentapetalae</taxon>
        <taxon>rosids</taxon>
        <taxon>fabids</taxon>
        <taxon>Rosales</taxon>
        <taxon>Moraceae</taxon>
        <taxon>Ficeae</taxon>
        <taxon>Ficus</taxon>
    </lineage>
</organism>
<evidence type="ECO:0000256" key="1">
    <source>
        <dbReference type="ARBA" id="ARBA00004229"/>
    </source>
</evidence>
<dbReference type="GO" id="GO:0000036">
    <property type="term" value="F:acyl carrier activity"/>
    <property type="evidence" value="ECO:0007669"/>
    <property type="project" value="TreeGrafter"/>
</dbReference>